<keyword evidence="3" id="KW-1185">Reference proteome</keyword>
<evidence type="ECO:0000313" key="2">
    <source>
        <dbReference type="EMBL" id="AIG63863.1"/>
    </source>
</evidence>
<feature type="region of interest" description="Disordered" evidence="1">
    <location>
        <begin position="1"/>
        <end position="72"/>
    </location>
</feature>
<proteinExistence type="predicted"/>
<sequence>MARIRRAAKRPSDAVNIDRRADVPPRGGALNSDERLDTDALRSVQMDGEPDEELNRTEYFLEQRPPHYGGEG</sequence>
<dbReference type="RefSeq" id="WP_038604852.1">
    <property type="nucleotide sequence ID" value="NZ_CP008944.1"/>
</dbReference>
<protein>
    <submittedName>
        <fullName evidence="2">Uncharacterized protein</fullName>
    </submittedName>
</protein>
<evidence type="ECO:0000313" key="3">
    <source>
        <dbReference type="Proteomes" id="UP000028504"/>
    </source>
</evidence>
<name>A0ABM5QMA1_9CORY</name>
<organism evidence="2 3">
    <name type="scientific">Corynebacterium atypicum</name>
    <dbReference type="NCBI Taxonomy" id="191610"/>
    <lineage>
        <taxon>Bacteria</taxon>
        <taxon>Bacillati</taxon>
        <taxon>Actinomycetota</taxon>
        <taxon>Actinomycetes</taxon>
        <taxon>Mycobacteriales</taxon>
        <taxon>Corynebacteriaceae</taxon>
        <taxon>Corynebacterium</taxon>
    </lineage>
</organism>
<dbReference type="Proteomes" id="UP000028504">
    <property type="component" value="Chromosome"/>
</dbReference>
<dbReference type="EMBL" id="CP008944">
    <property type="protein sequence ID" value="AIG63863.1"/>
    <property type="molecule type" value="Genomic_DNA"/>
</dbReference>
<evidence type="ECO:0000256" key="1">
    <source>
        <dbReference type="SAM" id="MobiDB-lite"/>
    </source>
</evidence>
<reference evidence="2 3" key="1">
    <citation type="submission" date="2014-07" db="EMBL/GenBank/DDBJ databases">
        <title>Complete genome sequence of Corynebacterium atypicum DSM 44849: identifiction of the mycolic acid biosynthesis genes.</title>
        <authorList>
            <person name="Tippelt A."/>
            <person name="Mollmann S."/>
            <person name="Albersmeier A."/>
            <person name="Jaenicke S."/>
            <person name="Ruckert C."/>
            <person name="Tauch A."/>
        </authorList>
    </citation>
    <scope>NUCLEOTIDE SEQUENCE [LARGE SCALE GENOMIC DNA]</scope>
    <source>
        <strain evidence="2 3">R2070</strain>
    </source>
</reference>
<accession>A0ABM5QMA1</accession>
<feature type="compositionally biased region" description="Basic and acidic residues" evidence="1">
    <location>
        <begin position="53"/>
        <end position="65"/>
    </location>
</feature>
<gene>
    <name evidence="2" type="ORF">CATYP_03325</name>
</gene>
<feature type="compositionally biased region" description="Basic and acidic residues" evidence="1">
    <location>
        <begin position="10"/>
        <end position="23"/>
    </location>
</feature>